<accession>A0A2X1AXX7</accession>
<dbReference type="GO" id="GO:0006260">
    <property type="term" value="P:DNA replication"/>
    <property type="evidence" value="ECO:0007669"/>
    <property type="project" value="InterPro"/>
</dbReference>
<gene>
    <name evidence="2" type="primary">dnaE1_1</name>
    <name evidence="2" type="ORF">NCTC11165_01963</name>
</gene>
<dbReference type="InterPro" id="IPR004013">
    <property type="entry name" value="PHP_dom"/>
</dbReference>
<evidence type="ECO:0000313" key="3">
    <source>
        <dbReference type="Proteomes" id="UP000250358"/>
    </source>
</evidence>
<dbReference type="InterPro" id="IPR004805">
    <property type="entry name" value="DnaE2/DnaE/PolC"/>
</dbReference>
<dbReference type="EMBL" id="UAQM01000017">
    <property type="protein sequence ID" value="SPU45432.1"/>
    <property type="molecule type" value="Genomic_DNA"/>
</dbReference>
<protein>
    <submittedName>
        <fullName evidence="2">DNA polymerase III subunit alpha</fullName>
        <ecNumber evidence="2">2.7.7.7</ecNumber>
    </submittedName>
</protein>
<dbReference type="Gene3D" id="3.20.20.140">
    <property type="entry name" value="Metal-dependent hydrolases"/>
    <property type="match status" value="1"/>
</dbReference>
<dbReference type="GO" id="GO:0008408">
    <property type="term" value="F:3'-5' exonuclease activity"/>
    <property type="evidence" value="ECO:0007669"/>
    <property type="project" value="InterPro"/>
</dbReference>
<name>A0A2X1AXX7_BREDI</name>
<dbReference type="PANTHER" id="PTHR32294">
    <property type="entry name" value="DNA POLYMERASE III SUBUNIT ALPHA"/>
    <property type="match status" value="1"/>
</dbReference>
<dbReference type="EC" id="2.7.7.7" evidence="2"/>
<proteinExistence type="predicted"/>
<evidence type="ECO:0000259" key="1">
    <source>
        <dbReference type="SMART" id="SM00481"/>
    </source>
</evidence>
<keyword evidence="2" id="KW-0808">Transferase</keyword>
<evidence type="ECO:0000313" key="2">
    <source>
        <dbReference type="EMBL" id="SPU45432.1"/>
    </source>
</evidence>
<feature type="domain" description="Polymerase/histidinol phosphatase N-terminal" evidence="1">
    <location>
        <begin position="11"/>
        <end position="78"/>
    </location>
</feature>
<dbReference type="GO" id="GO:0003887">
    <property type="term" value="F:DNA-directed DNA polymerase activity"/>
    <property type="evidence" value="ECO:0007669"/>
    <property type="project" value="UniProtKB-EC"/>
</dbReference>
<dbReference type="Proteomes" id="UP000250358">
    <property type="component" value="Unassembled WGS sequence"/>
</dbReference>
<sequence length="136" mass="14081">MADAVNSQGFVHLRVRSAYSLLEGAIKAGKIGKMAADAGMPAVAVADRANLFGALEFSQTTKDAGVQPIVACALPVLDIGGQVAQRWAKTPTVVLIAQNEQGWLNLCALSSAAYLDAGEMAEPGVPWGQVVDKSEG</sequence>
<dbReference type="SMART" id="SM00481">
    <property type="entry name" value="POLIIIAc"/>
    <property type="match status" value="1"/>
</dbReference>
<dbReference type="AlphaFoldDB" id="A0A2X1AXX7"/>
<keyword evidence="2" id="KW-0548">Nucleotidyltransferase</keyword>
<organism evidence="2 3">
    <name type="scientific">Brevundimonas diminuta</name>
    <name type="common">Pseudomonas diminuta</name>
    <dbReference type="NCBI Taxonomy" id="293"/>
    <lineage>
        <taxon>Bacteria</taxon>
        <taxon>Pseudomonadati</taxon>
        <taxon>Pseudomonadota</taxon>
        <taxon>Alphaproteobacteria</taxon>
        <taxon>Caulobacterales</taxon>
        <taxon>Caulobacteraceae</taxon>
        <taxon>Brevundimonas</taxon>
    </lineage>
</organism>
<reference evidence="2 3" key="1">
    <citation type="submission" date="2018-06" db="EMBL/GenBank/DDBJ databases">
        <authorList>
            <consortium name="Pathogen Informatics"/>
            <person name="Doyle S."/>
        </authorList>
    </citation>
    <scope>NUCLEOTIDE SEQUENCE [LARGE SCALE GENOMIC DNA]</scope>
    <source>
        <strain evidence="2 3">NCTC11165</strain>
    </source>
</reference>
<dbReference type="InterPro" id="IPR003141">
    <property type="entry name" value="Pol/His_phosphatase_N"/>
</dbReference>
<dbReference type="Pfam" id="PF02811">
    <property type="entry name" value="PHP"/>
    <property type="match status" value="1"/>
</dbReference>